<dbReference type="OrthoDB" id="6140065at2759"/>
<accession>A0A9D4Z5D6</accession>
<name>A0A9D4Z5D6_ADICA</name>
<protein>
    <recommendedName>
        <fullName evidence="1">Retrotransposon gag domain-containing protein</fullName>
    </recommendedName>
</protein>
<gene>
    <name evidence="2" type="ORF">GOP47_0024255</name>
</gene>
<reference evidence="2" key="1">
    <citation type="submission" date="2021-01" db="EMBL/GenBank/DDBJ databases">
        <title>Adiantum capillus-veneris genome.</title>
        <authorList>
            <person name="Fang Y."/>
            <person name="Liao Q."/>
        </authorList>
    </citation>
    <scope>NUCLEOTIDE SEQUENCE</scope>
    <source>
        <strain evidence="2">H3</strain>
        <tissue evidence="2">Leaf</tissue>
    </source>
</reference>
<dbReference type="InterPro" id="IPR005162">
    <property type="entry name" value="Retrotrans_gag_dom"/>
</dbReference>
<organism evidence="2 3">
    <name type="scientific">Adiantum capillus-veneris</name>
    <name type="common">Maidenhair fern</name>
    <dbReference type="NCBI Taxonomy" id="13818"/>
    <lineage>
        <taxon>Eukaryota</taxon>
        <taxon>Viridiplantae</taxon>
        <taxon>Streptophyta</taxon>
        <taxon>Embryophyta</taxon>
        <taxon>Tracheophyta</taxon>
        <taxon>Polypodiopsida</taxon>
        <taxon>Polypodiidae</taxon>
        <taxon>Polypodiales</taxon>
        <taxon>Pteridineae</taxon>
        <taxon>Pteridaceae</taxon>
        <taxon>Vittarioideae</taxon>
        <taxon>Adiantum</taxon>
    </lineage>
</organism>
<comment type="caution">
    <text evidence="2">The sequence shown here is derived from an EMBL/GenBank/DDBJ whole genome shotgun (WGS) entry which is preliminary data.</text>
</comment>
<evidence type="ECO:0000259" key="1">
    <source>
        <dbReference type="Pfam" id="PF03732"/>
    </source>
</evidence>
<evidence type="ECO:0000313" key="3">
    <source>
        <dbReference type="Proteomes" id="UP000886520"/>
    </source>
</evidence>
<dbReference type="Proteomes" id="UP000886520">
    <property type="component" value="Chromosome 23"/>
</dbReference>
<keyword evidence="3" id="KW-1185">Reference proteome</keyword>
<feature type="domain" description="Retrotransposon gag" evidence="1">
    <location>
        <begin position="39"/>
        <end position="113"/>
    </location>
</feature>
<dbReference type="EMBL" id="JABFUD020000023">
    <property type="protein sequence ID" value="KAI5061750.1"/>
    <property type="molecule type" value="Genomic_DNA"/>
</dbReference>
<evidence type="ECO:0000313" key="2">
    <source>
        <dbReference type="EMBL" id="KAI5061750.1"/>
    </source>
</evidence>
<proteinExistence type="predicted"/>
<dbReference type="AlphaFoldDB" id="A0A9D4Z5D6"/>
<dbReference type="Pfam" id="PF03732">
    <property type="entry name" value="Retrotrans_gag"/>
    <property type="match status" value="1"/>
</dbReference>
<sequence length="152" mass="17937">MWSGFPTFTGVEDAEVWLQDYGLFLLESDLSREEGVAQAFSLLVRGKAKVWYESLQVEENLDWATLEVAFRRRYVANPQWSEVKQMMDNLKQILDGDFRAFVWEFEAIWSKLFKVTAVENANFLKMTKFVDCLHVKVRDKVELDGRARMRRQ</sequence>